<evidence type="ECO:0000313" key="3">
    <source>
        <dbReference type="EMBL" id="AFS52949.1"/>
    </source>
</evidence>
<dbReference type="Gene3D" id="1.10.260.40">
    <property type="entry name" value="lambda repressor-like DNA-binding domains"/>
    <property type="match status" value="1"/>
</dbReference>
<protein>
    <recommendedName>
        <fullName evidence="2">HTH cro/C1-type domain-containing protein</fullName>
    </recommendedName>
</protein>
<sequence length="165" mass="18606">MTGPELKKLRESVLLSQCALARMLGVSNSLIWCYENKKTPISSTMAERIKGAIQETSENPALARRIRKKPEANPEKKEPIENDISKSTDRAVISTESTHRPLPDLPRTITVELSPESIRRLGQIILEGIRAMREEPVAIKPEVIQAAREGDRYRARAQEILNGRR</sequence>
<dbReference type="InterPro" id="IPR010982">
    <property type="entry name" value="Lambda_DNA-bd_dom_sf"/>
</dbReference>
<dbReference type="CDD" id="cd00093">
    <property type="entry name" value="HTH_XRE"/>
    <property type="match status" value="1"/>
</dbReference>
<evidence type="ECO:0000256" key="1">
    <source>
        <dbReference type="SAM" id="MobiDB-lite"/>
    </source>
</evidence>
<dbReference type="HOGENOM" id="CLU_1608804_0_0_0"/>
<dbReference type="InterPro" id="IPR001387">
    <property type="entry name" value="Cro/C1-type_HTH"/>
</dbReference>
<organism evidence="3 4">
    <name type="scientific">Leptospirillum ferriphilum (strain ML-04)</name>
    <dbReference type="NCBI Taxonomy" id="1048260"/>
    <lineage>
        <taxon>Bacteria</taxon>
        <taxon>Pseudomonadati</taxon>
        <taxon>Nitrospirota</taxon>
        <taxon>Nitrospiria</taxon>
        <taxon>Nitrospirales</taxon>
        <taxon>Nitrospiraceae</taxon>
        <taxon>Leptospirillum</taxon>
    </lineage>
</organism>
<dbReference type="KEGG" id="lfi:LFML04_0714"/>
<dbReference type="PATRIC" id="fig|1048260.3.peg.772"/>
<evidence type="ECO:0000259" key="2">
    <source>
        <dbReference type="PROSITE" id="PS50943"/>
    </source>
</evidence>
<evidence type="ECO:0000313" key="4">
    <source>
        <dbReference type="Proteomes" id="UP000006177"/>
    </source>
</evidence>
<feature type="region of interest" description="Disordered" evidence="1">
    <location>
        <begin position="58"/>
        <end position="105"/>
    </location>
</feature>
<dbReference type="RefSeq" id="WP_014960459.1">
    <property type="nucleotide sequence ID" value="NC_018649.1"/>
</dbReference>
<gene>
    <name evidence="3" type="ordered locus">LFML04_0714</name>
</gene>
<dbReference type="PROSITE" id="PS50943">
    <property type="entry name" value="HTH_CROC1"/>
    <property type="match status" value="1"/>
</dbReference>
<name>J9Z906_LEPFM</name>
<feature type="domain" description="HTH cro/C1-type" evidence="2">
    <location>
        <begin position="6"/>
        <end position="59"/>
    </location>
</feature>
<reference evidence="3 4" key="1">
    <citation type="journal article" date="2011" name="J. Microbiol.">
        <title>Complete genome of Leptospirillum ferriphilum ML-04 provides insight into its physiology and environmental adaptation.</title>
        <authorList>
            <person name="Mi S."/>
            <person name="Song J."/>
            <person name="Lin J."/>
            <person name="Che Y."/>
            <person name="Zheng H."/>
            <person name="Lin J."/>
        </authorList>
    </citation>
    <scope>NUCLEOTIDE SEQUENCE [LARGE SCALE GENOMIC DNA]</scope>
    <source>
        <strain evidence="3 4">ML-04</strain>
    </source>
</reference>
<dbReference type="STRING" id="1048260.LFML04_0714"/>
<dbReference type="EMBL" id="CP002919">
    <property type="protein sequence ID" value="AFS52949.1"/>
    <property type="molecule type" value="Genomic_DNA"/>
</dbReference>
<dbReference type="GO" id="GO:0003677">
    <property type="term" value="F:DNA binding"/>
    <property type="evidence" value="ECO:0007669"/>
    <property type="project" value="InterPro"/>
</dbReference>
<dbReference type="Proteomes" id="UP000006177">
    <property type="component" value="Chromosome"/>
</dbReference>
<dbReference type="AlphaFoldDB" id="J9Z906"/>
<feature type="compositionally biased region" description="Basic and acidic residues" evidence="1">
    <location>
        <begin position="69"/>
        <end position="89"/>
    </location>
</feature>
<dbReference type="SUPFAM" id="SSF47413">
    <property type="entry name" value="lambda repressor-like DNA-binding domains"/>
    <property type="match status" value="1"/>
</dbReference>
<accession>J9Z906</accession>
<proteinExistence type="predicted"/>